<dbReference type="InterPro" id="IPR002464">
    <property type="entry name" value="DNA/RNA_helicase_DEAH_CS"/>
</dbReference>
<keyword evidence="5" id="KW-0067">ATP-binding</keyword>
<accession>A0ABP0AXV6</accession>
<dbReference type="PROSITE" id="PS00690">
    <property type="entry name" value="DEAH_ATP_HELICASE"/>
    <property type="match status" value="1"/>
</dbReference>
<evidence type="ECO:0000256" key="3">
    <source>
        <dbReference type="ARBA" id="ARBA00022801"/>
    </source>
</evidence>
<keyword evidence="11" id="KW-1185">Reference proteome</keyword>
<dbReference type="PROSITE" id="PS51192">
    <property type="entry name" value="HELICASE_ATP_BIND_1"/>
    <property type="match status" value="1"/>
</dbReference>
<evidence type="ECO:0000256" key="7">
    <source>
        <dbReference type="SAM" id="MobiDB-lite"/>
    </source>
</evidence>
<sequence>MDRDYGRYRDRGHGRDDSRDRNYSRDSRNLGGRDQRHRDHGRDRDRNFDRDRDQDRRRDRDGSDANFKRRKLNFNRSVRDDYRSRSETPRGNQRDSRDATPAQEAFDATDEPGVSAEDERDLDRDWYTGDEFGHTFGDEDHNPFGSYEDASWEDKERQEQQMLAKKTGRFDRVNPRTLQRQKDNDAWETNRMLTSGVAQRRDMGADFADDEEATRVHLLVHNLRPPFLDGKTIFTKQLEPVPAVRDFQSDMAVFSRKGSKVVRERRQQRERQRAAKDATNAAGTTLGNLMGVRGDADDDSALPIAGEDEAKKTRNQTQAQSGDAAGEKGSNKFAEHMKKNEGASTFSQSKSLREQREYLPAFAVREDLMRVIRDNQVIIVVGETGSGKTTQLTQFLYEDGYGRVGMIGCTQPRRVAAMSVAKRVSEEMEVKLGSTVGYAIRFEDCTSKDTVIKYMTDGVLLRESLNEPDLDRYSCIIMDEAHERALNTDVLMGLFKKILQRRRDIKLIVTSATMNSKRFSEFFGGAPEFTIPGRTFPVDVMFHRTPVEDYVDQAVQQVLAIHVSMGPGDILVFMTGQEDVEVTCELVRERLDALKDPPKLSILPMYSQMPADLQAKIFDKAPPGVRKCIVATNIAETSLTVDGIMYVVDPGYSKLKVYNPRMGMDTLQITPISQANSSQRSGRAGRTGPGKAFRLFTEKAFKDELYLQTIPEIQRTNLSNTILLIKSLGVKDLLDFDFMDPPPQDTITTSLFDLWALGSLDNLGELTSLGRKMNAFPMDPPLAKLLIVSEEYGCSEEMVTIVSMLSVPNVFYRPKERQEESDAAREKFFVPESDHLTYLHVYAQWKANGYLDSWCTRHFLHSKSLRRAKEVREQLVDIMKMQKMPMASCGTDWDVLRKCICAGYYHQAAKVRGIGEYLNLRTSVTVQLHPTSALYGLGFLPDYVVYHELILTSKEYMSTVTAVDPRWLAELGGVFYSVKEKGYSAREKRVIETDFNRRMEIEAQMARDKQRQDEQRRADAEREQRKAEQAGDGGDIKIGTGGNATKKIVVHGAVRKPVAKKRGRGF</sequence>
<dbReference type="PANTHER" id="PTHR18934">
    <property type="entry name" value="ATP-DEPENDENT RNA HELICASE"/>
    <property type="match status" value="1"/>
</dbReference>
<dbReference type="Pfam" id="PF21010">
    <property type="entry name" value="HA2_C"/>
    <property type="match status" value="1"/>
</dbReference>
<evidence type="ECO:0000256" key="1">
    <source>
        <dbReference type="ARBA" id="ARBA00012552"/>
    </source>
</evidence>
<dbReference type="InterPro" id="IPR007502">
    <property type="entry name" value="Helicase-assoc_dom"/>
</dbReference>
<dbReference type="Pfam" id="PF07717">
    <property type="entry name" value="OB_NTP_bind"/>
    <property type="match status" value="1"/>
</dbReference>
<feature type="region of interest" description="Disordered" evidence="7">
    <location>
        <begin position="258"/>
        <end position="330"/>
    </location>
</feature>
<gene>
    <name evidence="10" type="primary">PRP16</name>
    <name evidence="10" type="ORF">SBRCBS47491_001362</name>
</gene>
<comment type="similarity">
    <text evidence="6">Belongs to the DEAD box helicase family. DEAH subfamily. PRP16 sub-subfamily.</text>
</comment>
<evidence type="ECO:0000256" key="6">
    <source>
        <dbReference type="ARBA" id="ARBA00038040"/>
    </source>
</evidence>
<evidence type="ECO:0000256" key="5">
    <source>
        <dbReference type="ARBA" id="ARBA00022840"/>
    </source>
</evidence>
<name>A0ABP0AXV6_9PEZI</name>
<dbReference type="SMART" id="SM00487">
    <property type="entry name" value="DEXDc"/>
    <property type="match status" value="1"/>
</dbReference>
<feature type="region of interest" description="Disordered" evidence="7">
    <location>
        <begin position="1"/>
        <end position="160"/>
    </location>
</feature>
<dbReference type="Gene3D" id="3.40.50.300">
    <property type="entry name" value="P-loop containing nucleotide triphosphate hydrolases"/>
    <property type="match status" value="2"/>
</dbReference>
<feature type="domain" description="Helicase C-terminal" evidence="9">
    <location>
        <begin position="554"/>
        <end position="729"/>
    </location>
</feature>
<dbReference type="CDD" id="cd18791">
    <property type="entry name" value="SF2_C_RHA"/>
    <property type="match status" value="1"/>
</dbReference>
<evidence type="ECO:0000256" key="4">
    <source>
        <dbReference type="ARBA" id="ARBA00022806"/>
    </source>
</evidence>
<keyword evidence="2" id="KW-0547">Nucleotide-binding</keyword>
<dbReference type="PROSITE" id="PS51194">
    <property type="entry name" value="HELICASE_CTER"/>
    <property type="match status" value="1"/>
</dbReference>
<dbReference type="InterPro" id="IPR011709">
    <property type="entry name" value="DEAD-box_helicase_OB_fold"/>
</dbReference>
<organism evidence="10 11">
    <name type="scientific">Sporothrix bragantina</name>
    <dbReference type="NCBI Taxonomy" id="671064"/>
    <lineage>
        <taxon>Eukaryota</taxon>
        <taxon>Fungi</taxon>
        <taxon>Dikarya</taxon>
        <taxon>Ascomycota</taxon>
        <taxon>Pezizomycotina</taxon>
        <taxon>Sordariomycetes</taxon>
        <taxon>Sordariomycetidae</taxon>
        <taxon>Ophiostomatales</taxon>
        <taxon>Ophiostomataceae</taxon>
        <taxon>Sporothrix</taxon>
    </lineage>
</organism>
<keyword evidence="4 10" id="KW-0347">Helicase</keyword>
<protein>
    <recommendedName>
        <fullName evidence="1">RNA helicase</fullName>
        <ecNumber evidence="1">3.6.4.13</ecNumber>
    </recommendedName>
</protein>
<proteinExistence type="inferred from homology"/>
<feature type="compositionally biased region" description="Basic and acidic residues" evidence="7">
    <location>
        <begin position="1003"/>
        <end position="1029"/>
    </location>
</feature>
<dbReference type="InterPro" id="IPR048333">
    <property type="entry name" value="HA2_WH"/>
</dbReference>
<feature type="compositionally biased region" description="Basic and acidic residues" evidence="7">
    <location>
        <begin position="77"/>
        <end position="98"/>
    </location>
</feature>
<dbReference type="SMART" id="SM00490">
    <property type="entry name" value="HELICc"/>
    <property type="match status" value="1"/>
</dbReference>
<evidence type="ECO:0000313" key="10">
    <source>
        <dbReference type="EMBL" id="CAK7212112.1"/>
    </source>
</evidence>
<dbReference type="Gene3D" id="1.20.120.1080">
    <property type="match status" value="1"/>
</dbReference>
<keyword evidence="3 10" id="KW-0378">Hydrolase</keyword>
<comment type="caution">
    <text evidence="10">The sequence shown here is derived from an EMBL/GenBank/DDBJ whole genome shotgun (WGS) entry which is preliminary data.</text>
</comment>
<dbReference type="GO" id="GO:0003724">
    <property type="term" value="F:RNA helicase activity"/>
    <property type="evidence" value="ECO:0007669"/>
    <property type="project" value="UniProtKB-EC"/>
</dbReference>
<dbReference type="InterPro" id="IPR027417">
    <property type="entry name" value="P-loop_NTPase"/>
</dbReference>
<reference evidence="10 11" key="1">
    <citation type="submission" date="2024-01" db="EMBL/GenBank/DDBJ databases">
        <authorList>
            <person name="Allen C."/>
            <person name="Tagirdzhanova G."/>
        </authorList>
    </citation>
    <scope>NUCLEOTIDE SEQUENCE [LARGE SCALE GENOMIC DNA]</scope>
</reference>
<dbReference type="Pfam" id="PF00271">
    <property type="entry name" value="Helicase_C"/>
    <property type="match status" value="1"/>
</dbReference>
<feature type="compositionally biased region" description="Basic and acidic residues" evidence="7">
    <location>
        <begin position="261"/>
        <end position="276"/>
    </location>
</feature>
<feature type="compositionally biased region" description="Basic and acidic residues" evidence="7">
    <location>
        <begin position="121"/>
        <end position="142"/>
    </location>
</feature>
<dbReference type="Pfam" id="PF00270">
    <property type="entry name" value="DEAD"/>
    <property type="match status" value="1"/>
</dbReference>
<dbReference type="SUPFAM" id="SSF52540">
    <property type="entry name" value="P-loop containing nucleoside triphosphate hydrolases"/>
    <property type="match status" value="1"/>
</dbReference>
<evidence type="ECO:0000313" key="11">
    <source>
        <dbReference type="Proteomes" id="UP001642406"/>
    </source>
</evidence>
<dbReference type="GO" id="GO:0016787">
    <property type="term" value="F:hydrolase activity"/>
    <property type="evidence" value="ECO:0007669"/>
    <property type="project" value="UniProtKB-KW"/>
</dbReference>
<feature type="domain" description="Helicase ATP-binding" evidence="8">
    <location>
        <begin position="369"/>
        <end position="532"/>
    </location>
</feature>
<dbReference type="InterPro" id="IPR014001">
    <property type="entry name" value="Helicase_ATP-bd"/>
</dbReference>
<evidence type="ECO:0000259" key="9">
    <source>
        <dbReference type="PROSITE" id="PS51194"/>
    </source>
</evidence>
<dbReference type="EMBL" id="CAWUHC010000007">
    <property type="protein sequence ID" value="CAK7212112.1"/>
    <property type="molecule type" value="Genomic_DNA"/>
</dbReference>
<dbReference type="PANTHER" id="PTHR18934:SF91">
    <property type="entry name" value="PRE-MRNA-SPLICING FACTOR ATP-DEPENDENT RNA HELICASE PRP16"/>
    <property type="match status" value="1"/>
</dbReference>
<evidence type="ECO:0000256" key="2">
    <source>
        <dbReference type="ARBA" id="ARBA00022741"/>
    </source>
</evidence>
<evidence type="ECO:0000259" key="8">
    <source>
        <dbReference type="PROSITE" id="PS51192"/>
    </source>
</evidence>
<dbReference type="EC" id="3.6.4.13" evidence="1"/>
<dbReference type="InterPro" id="IPR011545">
    <property type="entry name" value="DEAD/DEAH_box_helicase_dom"/>
</dbReference>
<dbReference type="Proteomes" id="UP001642406">
    <property type="component" value="Unassembled WGS sequence"/>
</dbReference>
<dbReference type="Pfam" id="PF04408">
    <property type="entry name" value="WHD_HA2"/>
    <property type="match status" value="1"/>
</dbReference>
<dbReference type="SMART" id="SM00847">
    <property type="entry name" value="HA2"/>
    <property type="match status" value="1"/>
</dbReference>
<dbReference type="InterPro" id="IPR001650">
    <property type="entry name" value="Helicase_C-like"/>
</dbReference>
<feature type="region of interest" description="Disordered" evidence="7">
    <location>
        <begin position="1003"/>
        <end position="1042"/>
    </location>
</feature>
<feature type="compositionally biased region" description="Basic and acidic residues" evidence="7">
    <location>
        <begin position="1"/>
        <end position="67"/>
    </location>
</feature>